<dbReference type="InterPro" id="IPR027417">
    <property type="entry name" value="P-loop_NTPase"/>
</dbReference>
<accession>A0A1M6IGJ0</accession>
<feature type="domain" description="PRD" evidence="8">
    <location>
        <begin position="805"/>
        <end position="904"/>
    </location>
</feature>
<dbReference type="InterPro" id="IPR002078">
    <property type="entry name" value="Sigma_54_int"/>
</dbReference>
<dbReference type="EMBL" id="FQZO01000004">
    <property type="protein sequence ID" value="SHJ33553.1"/>
    <property type="molecule type" value="Genomic_DNA"/>
</dbReference>
<keyword evidence="10" id="KW-1185">Reference proteome</keyword>
<feature type="domain" description="PTS EIIA type-4" evidence="7">
    <location>
        <begin position="564"/>
        <end position="700"/>
    </location>
</feature>
<dbReference type="Gene3D" id="1.10.1790.10">
    <property type="entry name" value="PRD domain"/>
    <property type="match status" value="1"/>
</dbReference>
<dbReference type="CDD" id="cd00009">
    <property type="entry name" value="AAA"/>
    <property type="match status" value="1"/>
</dbReference>
<dbReference type="GO" id="GO:0016301">
    <property type="term" value="F:kinase activity"/>
    <property type="evidence" value="ECO:0007669"/>
    <property type="project" value="UniProtKB-KW"/>
</dbReference>
<protein>
    <submittedName>
        <fullName evidence="9">Transcriptional regulatory protein LevR, contains PRD, AAA+ and EIIA domains</fullName>
    </submittedName>
</protein>
<dbReference type="GO" id="GO:0005524">
    <property type="term" value="F:ATP binding"/>
    <property type="evidence" value="ECO:0007669"/>
    <property type="project" value="UniProtKB-KW"/>
</dbReference>
<dbReference type="Proteomes" id="UP000184080">
    <property type="component" value="Unassembled WGS sequence"/>
</dbReference>
<keyword evidence="3" id="KW-0418">Kinase</keyword>
<keyword evidence="1" id="KW-0808">Transferase</keyword>
<dbReference type="GO" id="GO:0016020">
    <property type="term" value="C:membrane"/>
    <property type="evidence" value="ECO:0007669"/>
    <property type="project" value="InterPro"/>
</dbReference>
<dbReference type="Gene3D" id="3.40.50.300">
    <property type="entry name" value="P-loop containing nucleotide triphosphate hydrolases"/>
    <property type="match status" value="1"/>
</dbReference>
<dbReference type="InterPro" id="IPR003593">
    <property type="entry name" value="AAA+_ATPase"/>
</dbReference>
<dbReference type="GO" id="GO:0003677">
    <property type="term" value="F:DNA binding"/>
    <property type="evidence" value="ECO:0007669"/>
    <property type="project" value="UniProtKB-KW"/>
</dbReference>
<dbReference type="SUPFAM" id="SSF46785">
    <property type="entry name" value="Winged helix' DNA-binding domain"/>
    <property type="match status" value="1"/>
</dbReference>
<reference evidence="9 10" key="1">
    <citation type="submission" date="2016-11" db="EMBL/GenBank/DDBJ databases">
        <authorList>
            <person name="Jaros S."/>
            <person name="Januszkiewicz K."/>
            <person name="Wedrychowicz H."/>
        </authorList>
    </citation>
    <scope>NUCLEOTIDE SEQUENCE [LARGE SCALE GENOMIC DNA]</scope>
    <source>
        <strain evidence="9 10">DSM 21864</strain>
    </source>
</reference>
<gene>
    <name evidence="9" type="ORF">SAMN05444401_2812</name>
</gene>
<organism evidence="9 10">
    <name type="scientific">Clostridium amylolyticum</name>
    <dbReference type="NCBI Taxonomy" id="1121298"/>
    <lineage>
        <taxon>Bacteria</taxon>
        <taxon>Bacillati</taxon>
        <taxon>Bacillota</taxon>
        <taxon>Clostridia</taxon>
        <taxon>Eubacteriales</taxon>
        <taxon>Clostridiaceae</taxon>
        <taxon>Clostridium</taxon>
    </lineage>
</organism>
<dbReference type="SMART" id="SM00382">
    <property type="entry name" value="AAA"/>
    <property type="match status" value="1"/>
</dbReference>
<dbReference type="GO" id="GO:0009401">
    <property type="term" value="P:phosphoenolpyruvate-dependent sugar phosphotransferase system"/>
    <property type="evidence" value="ECO:0007669"/>
    <property type="project" value="InterPro"/>
</dbReference>
<dbReference type="PROSITE" id="PS51096">
    <property type="entry name" value="PTS_EIIA_TYPE_4"/>
    <property type="match status" value="1"/>
</dbReference>
<dbReference type="Gene3D" id="3.40.50.510">
    <property type="entry name" value="Phosphotransferase system, mannose-type IIA component"/>
    <property type="match status" value="1"/>
</dbReference>
<evidence type="ECO:0000259" key="8">
    <source>
        <dbReference type="PROSITE" id="PS51372"/>
    </source>
</evidence>
<dbReference type="GO" id="GO:0006355">
    <property type="term" value="P:regulation of DNA-templated transcription"/>
    <property type="evidence" value="ECO:0007669"/>
    <property type="project" value="InterPro"/>
</dbReference>
<dbReference type="SUPFAM" id="SSF52540">
    <property type="entry name" value="P-loop containing nucleoside triphosphate hydrolases"/>
    <property type="match status" value="1"/>
</dbReference>
<evidence type="ECO:0000259" key="6">
    <source>
        <dbReference type="PROSITE" id="PS50045"/>
    </source>
</evidence>
<dbReference type="InterPro" id="IPR036634">
    <property type="entry name" value="PRD_sf"/>
</dbReference>
<dbReference type="PROSITE" id="PS50045">
    <property type="entry name" value="SIGMA54_INTERACT_4"/>
    <property type="match status" value="1"/>
</dbReference>
<dbReference type="InterPro" id="IPR036390">
    <property type="entry name" value="WH_DNA-bd_sf"/>
</dbReference>
<dbReference type="SUPFAM" id="SSF53062">
    <property type="entry name" value="PTS system fructose IIA component-like"/>
    <property type="match status" value="1"/>
</dbReference>
<evidence type="ECO:0000256" key="1">
    <source>
        <dbReference type="ARBA" id="ARBA00022679"/>
    </source>
</evidence>
<keyword evidence="4" id="KW-0067">ATP-binding</keyword>
<evidence type="ECO:0000256" key="2">
    <source>
        <dbReference type="ARBA" id="ARBA00022741"/>
    </source>
</evidence>
<evidence type="ECO:0000313" key="10">
    <source>
        <dbReference type="Proteomes" id="UP000184080"/>
    </source>
</evidence>
<dbReference type="PANTHER" id="PTHR32071:SF38">
    <property type="entry name" value="PSP OPERON TRANSCRIPTIONAL ACTIVATOR"/>
    <property type="match status" value="1"/>
</dbReference>
<dbReference type="InterPro" id="IPR004701">
    <property type="entry name" value="PTS_EIIA_man-typ"/>
</dbReference>
<keyword evidence="5" id="KW-0238">DNA-binding</keyword>
<feature type="domain" description="Sigma-54 factor interaction" evidence="6">
    <location>
        <begin position="109"/>
        <end position="342"/>
    </location>
</feature>
<dbReference type="Pfam" id="PF00158">
    <property type="entry name" value="Sigma54_activat"/>
    <property type="match status" value="1"/>
</dbReference>
<dbReference type="SUPFAM" id="SSF63520">
    <property type="entry name" value="PTS-regulatory domain, PRD"/>
    <property type="match status" value="1"/>
</dbReference>
<dbReference type="InterPro" id="IPR036662">
    <property type="entry name" value="PTS_EIIA_man-typ_sf"/>
</dbReference>
<evidence type="ECO:0000256" key="4">
    <source>
        <dbReference type="ARBA" id="ARBA00022840"/>
    </source>
</evidence>
<keyword evidence="2" id="KW-0547">Nucleotide-binding</keyword>
<evidence type="ECO:0000259" key="7">
    <source>
        <dbReference type="PROSITE" id="PS51096"/>
    </source>
</evidence>
<dbReference type="InterPro" id="IPR011608">
    <property type="entry name" value="PRD"/>
</dbReference>
<dbReference type="PANTHER" id="PTHR32071">
    <property type="entry name" value="TRANSCRIPTIONAL REGULATORY PROTEIN"/>
    <property type="match status" value="1"/>
</dbReference>
<sequence length="904" mass="103289">MLSSILKRKISDGDIVLKHEHVYKTLLKICEKQSVKNESIGISAGELAKLLDMKRPNVVRELTKLVNMGRVSKKQGRPVLYFTLDKPKQEDNEDFARIVETDNDFFNSLTGKDSSLKHPISLAKAAIVYPPKGLHTLIVGETGVGKSFFAKCMFKYALDINRVKDESRFAVFNCADYANNPQLLISHLFGVKKGAYTGAHEDREGIIEKSRDGILFLDEIHRLPPEGQEMLFTLIDNGYYVPLGSTKEVTISVMIICATTENTDSTLLRTFKRRIPVTISLPPLRERSTDERLHLIKNFLEEESNRIHKGIEIESQALTALLNYECLNNIGQLKSDIQIACAKAFLRSMVDGEDVYIRTEDFNEEVKKGLLISKKVKAEDYSFNIDSNLTTGYDNGEGDKYDLSNNIYDFIEDRTKYLQETGIDSKSITLKISEEIETYISRYLNNLEPREQEDEIKLIINNDLYDFLKAFMHLAEFKLERKLSKNTFLGLLIHLDTFLIRAKEGKLIENPKLTTIRKQYSKEFKVAMLLAEKVEEKYNIDIPMDEIGFITMFFAADIQDKEGRVAVIVAMHGNSTATSMADVANQLLNTKHAKAFDLPLSMKPEEGLDKIKELVRKYDEGKGALILVDMGSLKFFGQVIEEDTGIRTIAIDMVSTPMVIEATRKALINQSLEEISESVDLESRYLGKCNDELNIKKDNVIITACSTGHGTAEKLKELIYKKYPEDEYKVINLSIKDRKKFMDTIKGIKKKSNVLCVISAFKVDIPGIKYYPLDEFLKDYAPTEKENQELFKNMEIVYKEHLELPRGKEILNDFFTILEKISYKFGLHFDVEKTNGILMHLGCLTEKIISKEETPKCENINTVLSRNFEIYESLSLELKTIEKKLIIKYNDHDICNLIEILLNE</sequence>
<proteinExistence type="predicted"/>
<dbReference type="Pfam" id="PF03610">
    <property type="entry name" value="EIIA-man"/>
    <property type="match status" value="1"/>
</dbReference>
<feature type="domain" description="PRD" evidence="8">
    <location>
        <begin position="459"/>
        <end position="564"/>
    </location>
</feature>
<dbReference type="Pfam" id="PF00874">
    <property type="entry name" value="PRD"/>
    <property type="match status" value="1"/>
</dbReference>
<dbReference type="InterPro" id="IPR033887">
    <property type="entry name" value="PTS_IIA_man"/>
</dbReference>
<dbReference type="CDD" id="cd00006">
    <property type="entry name" value="PTS_IIA_man"/>
    <property type="match status" value="1"/>
</dbReference>
<evidence type="ECO:0000313" key="9">
    <source>
        <dbReference type="EMBL" id="SHJ33553.1"/>
    </source>
</evidence>
<dbReference type="PROSITE" id="PS51372">
    <property type="entry name" value="PRD_2"/>
    <property type="match status" value="2"/>
</dbReference>
<evidence type="ECO:0000256" key="5">
    <source>
        <dbReference type="ARBA" id="ARBA00023125"/>
    </source>
</evidence>
<dbReference type="STRING" id="1121298.SAMN05444401_2812"/>
<name>A0A1M6IGJ0_9CLOT</name>
<dbReference type="AlphaFoldDB" id="A0A1M6IGJ0"/>
<evidence type="ECO:0000256" key="3">
    <source>
        <dbReference type="ARBA" id="ARBA00022777"/>
    </source>
</evidence>